<keyword evidence="2" id="KW-0732">Signal</keyword>
<keyword evidence="1" id="KW-0472">Membrane</keyword>
<dbReference type="Proteomes" id="UP001352852">
    <property type="component" value="Unassembled WGS sequence"/>
</dbReference>
<sequence>MSSFTKMFLCCLVAVAVTADWTAHNCFTCRDKDRCPNIVRIFRPDDSLLFEKDPKDKIQNCSGVPPVTKNCTVCLAKSDISIYCPNDIKTFEAETNGQQIINISKGCEEEQNTNPRLYGPSTGASQISANIGLILGGLLFILFR</sequence>
<accession>A0ABU7CSF7</accession>
<evidence type="ECO:0000313" key="3">
    <source>
        <dbReference type="EMBL" id="MED6265145.1"/>
    </source>
</evidence>
<keyword evidence="4" id="KW-1185">Reference proteome</keyword>
<protein>
    <submittedName>
        <fullName evidence="3">Uncharacterized protein</fullName>
    </submittedName>
</protein>
<gene>
    <name evidence="3" type="ORF">CHARACLAT_022457</name>
</gene>
<evidence type="ECO:0000313" key="4">
    <source>
        <dbReference type="Proteomes" id="UP001352852"/>
    </source>
</evidence>
<name>A0ABU7CSF7_9TELE</name>
<organism evidence="3 4">
    <name type="scientific">Characodon lateralis</name>
    <dbReference type="NCBI Taxonomy" id="208331"/>
    <lineage>
        <taxon>Eukaryota</taxon>
        <taxon>Metazoa</taxon>
        <taxon>Chordata</taxon>
        <taxon>Craniata</taxon>
        <taxon>Vertebrata</taxon>
        <taxon>Euteleostomi</taxon>
        <taxon>Actinopterygii</taxon>
        <taxon>Neopterygii</taxon>
        <taxon>Teleostei</taxon>
        <taxon>Neoteleostei</taxon>
        <taxon>Acanthomorphata</taxon>
        <taxon>Ovalentaria</taxon>
        <taxon>Atherinomorphae</taxon>
        <taxon>Cyprinodontiformes</taxon>
        <taxon>Goodeidae</taxon>
        <taxon>Characodon</taxon>
    </lineage>
</organism>
<keyword evidence="1" id="KW-0812">Transmembrane</keyword>
<keyword evidence="1" id="KW-1133">Transmembrane helix</keyword>
<reference evidence="3 4" key="1">
    <citation type="submission" date="2021-06" db="EMBL/GenBank/DDBJ databases">
        <authorList>
            <person name="Palmer J.M."/>
        </authorList>
    </citation>
    <scope>NUCLEOTIDE SEQUENCE [LARGE SCALE GENOMIC DNA]</scope>
    <source>
        <strain evidence="3 4">CL_MEX2019</strain>
        <tissue evidence="3">Muscle</tissue>
    </source>
</reference>
<proteinExistence type="predicted"/>
<feature type="signal peptide" evidence="2">
    <location>
        <begin position="1"/>
        <end position="19"/>
    </location>
</feature>
<dbReference type="EMBL" id="JAHUTJ010002285">
    <property type="protein sequence ID" value="MED6265145.1"/>
    <property type="molecule type" value="Genomic_DNA"/>
</dbReference>
<evidence type="ECO:0000256" key="2">
    <source>
        <dbReference type="SAM" id="SignalP"/>
    </source>
</evidence>
<comment type="caution">
    <text evidence="3">The sequence shown here is derived from an EMBL/GenBank/DDBJ whole genome shotgun (WGS) entry which is preliminary data.</text>
</comment>
<evidence type="ECO:0000256" key="1">
    <source>
        <dbReference type="SAM" id="Phobius"/>
    </source>
</evidence>
<feature type="chain" id="PRO_5047102542" evidence="2">
    <location>
        <begin position="20"/>
        <end position="144"/>
    </location>
</feature>
<feature type="transmembrane region" description="Helical" evidence="1">
    <location>
        <begin position="123"/>
        <end position="143"/>
    </location>
</feature>